<sequence>MSTPIQTDSVRRSIAAAERELAEIAATIRAHESDRKRASDFCQRMSIDPGDDPVAAIGAAATTLGERIAAAEGRLAKMAATLDATLADIAAARDEAGRAGHP</sequence>
<proteinExistence type="predicted"/>
<gene>
    <name evidence="1" type="ORF">UFOVP329_54</name>
</gene>
<evidence type="ECO:0000313" key="1">
    <source>
        <dbReference type="EMBL" id="CAB4138292.1"/>
    </source>
</evidence>
<reference evidence="1" key="1">
    <citation type="submission" date="2020-04" db="EMBL/GenBank/DDBJ databases">
        <authorList>
            <person name="Chiriac C."/>
            <person name="Salcher M."/>
            <person name="Ghai R."/>
            <person name="Kavagutti S V."/>
        </authorList>
    </citation>
    <scope>NUCLEOTIDE SEQUENCE</scope>
</reference>
<dbReference type="EMBL" id="LR796342">
    <property type="protein sequence ID" value="CAB4138292.1"/>
    <property type="molecule type" value="Genomic_DNA"/>
</dbReference>
<accession>A0A6J5LWR8</accession>
<protein>
    <submittedName>
        <fullName evidence="1">Uncharacterized protein</fullName>
    </submittedName>
</protein>
<organism evidence="1">
    <name type="scientific">uncultured Caudovirales phage</name>
    <dbReference type="NCBI Taxonomy" id="2100421"/>
    <lineage>
        <taxon>Viruses</taxon>
        <taxon>Duplodnaviria</taxon>
        <taxon>Heunggongvirae</taxon>
        <taxon>Uroviricota</taxon>
        <taxon>Caudoviricetes</taxon>
        <taxon>Peduoviridae</taxon>
        <taxon>Maltschvirus</taxon>
        <taxon>Maltschvirus maltsch</taxon>
    </lineage>
</organism>
<name>A0A6J5LWR8_9CAUD</name>